<feature type="compositionally biased region" description="Acidic residues" evidence="1">
    <location>
        <begin position="92"/>
        <end position="115"/>
    </location>
</feature>
<feature type="region of interest" description="Disordered" evidence="1">
    <location>
        <begin position="219"/>
        <end position="269"/>
    </location>
</feature>
<feature type="compositionally biased region" description="Low complexity" evidence="1">
    <location>
        <begin position="82"/>
        <end position="91"/>
    </location>
</feature>
<feature type="compositionally biased region" description="Low complexity" evidence="1">
    <location>
        <begin position="16"/>
        <end position="30"/>
    </location>
</feature>
<feature type="domain" description="C2H2-type" evidence="2">
    <location>
        <begin position="156"/>
        <end position="181"/>
    </location>
</feature>
<keyword evidence="4" id="KW-1185">Reference proteome</keyword>
<feature type="compositionally biased region" description="Basic residues" evidence="1">
    <location>
        <begin position="235"/>
        <end position="246"/>
    </location>
</feature>
<feature type="compositionally biased region" description="Acidic residues" evidence="1">
    <location>
        <begin position="64"/>
        <end position="76"/>
    </location>
</feature>
<evidence type="ECO:0000259" key="2">
    <source>
        <dbReference type="Pfam" id="PF12874"/>
    </source>
</evidence>
<accession>A0A833R062</accession>
<name>A0A833R062_9POAL</name>
<comment type="caution">
    <text evidence="3">The sequence shown here is derived from an EMBL/GenBank/DDBJ whole genome shotgun (WGS) entry which is preliminary data.</text>
</comment>
<feature type="region of interest" description="Disordered" evidence="1">
    <location>
        <begin position="1"/>
        <end position="143"/>
    </location>
</feature>
<dbReference type="AlphaFoldDB" id="A0A833R062"/>
<feature type="compositionally biased region" description="Basic and acidic residues" evidence="1">
    <location>
        <begin position="223"/>
        <end position="234"/>
    </location>
</feature>
<dbReference type="PANTHER" id="PTHR36332:SF1">
    <property type="entry name" value="STRESS RESPONSE PROTEIN"/>
    <property type="match status" value="1"/>
</dbReference>
<proteinExistence type="predicted"/>
<sequence>MIKRVHYKVDHGDQSGGSSSDSSSSDSGTESDADAPARPKEQVSESESESESGGEQAVTVETNPESDDEDKVEEEVFYQKQPSLPSPGSGYESEESSGNEVDEDSPGLVADMEEEKETKPIKKHKKGGIVKADAAKENSTGIEELDSCILKSKSVFRCKLCPRIICLSEKIVKQHLESKRHARSKKLFEGGRLKVMLNSDGELEEDYETHAERYARTLALAEEGPHVPKKDTGRQRQRLRRKKRAKNAATEKTEQHTGSSKKKKQKREK</sequence>
<dbReference type="GO" id="GO:0032259">
    <property type="term" value="P:methylation"/>
    <property type="evidence" value="ECO:0007669"/>
    <property type="project" value="UniProtKB-KW"/>
</dbReference>
<keyword evidence="3" id="KW-0489">Methyltransferase</keyword>
<evidence type="ECO:0000313" key="4">
    <source>
        <dbReference type="Proteomes" id="UP000623129"/>
    </source>
</evidence>
<evidence type="ECO:0000313" key="3">
    <source>
        <dbReference type="EMBL" id="KAF3339770.1"/>
    </source>
</evidence>
<dbReference type="EMBL" id="SWLB01000003">
    <property type="protein sequence ID" value="KAF3339770.1"/>
    <property type="molecule type" value="Genomic_DNA"/>
</dbReference>
<reference evidence="3" key="1">
    <citation type="submission" date="2020-01" db="EMBL/GenBank/DDBJ databases">
        <title>Genome sequence of Kobresia littledalei, the first chromosome-level genome in the family Cyperaceae.</title>
        <authorList>
            <person name="Qu G."/>
        </authorList>
    </citation>
    <scope>NUCLEOTIDE SEQUENCE</scope>
    <source>
        <strain evidence="3">C.B.Clarke</strain>
        <tissue evidence="3">Leaf</tissue>
    </source>
</reference>
<gene>
    <name evidence="3" type="ORF">FCM35_KLT15541</name>
</gene>
<evidence type="ECO:0000256" key="1">
    <source>
        <dbReference type="SAM" id="MobiDB-lite"/>
    </source>
</evidence>
<protein>
    <submittedName>
        <fullName evidence="3">Histone-lysine N-methyltransferase SETD1B isoform X1</fullName>
    </submittedName>
</protein>
<dbReference type="InterPro" id="IPR013087">
    <property type="entry name" value="Znf_C2H2_type"/>
</dbReference>
<dbReference type="OrthoDB" id="1745547at2759"/>
<dbReference type="Proteomes" id="UP000623129">
    <property type="component" value="Unassembled WGS sequence"/>
</dbReference>
<keyword evidence="3" id="KW-0808">Transferase</keyword>
<dbReference type="PANTHER" id="PTHR36332">
    <property type="entry name" value="STRESS RESPONSE PROTEIN"/>
    <property type="match status" value="1"/>
</dbReference>
<organism evidence="3 4">
    <name type="scientific">Carex littledalei</name>
    <dbReference type="NCBI Taxonomy" id="544730"/>
    <lineage>
        <taxon>Eukaryota</taxon>
        <taxon>Viridiplantae</taxon>
        <taxon>Streptophyta</taxon>
        <taxon>Embryophyta</taxon>
        <taxon>Tracheophyta</taxon>
        <taxon>Spermatophyta</taxon>
        <taxon>Magnoliopsida</taxon>
        <taxon>Liliopsida</taxon>
        <taxon>Poales</taxon>
        <taxon>Cyperaceae</taxon>
        <taxon>Cyperoideae</taxon>
        <taxon>Cariceae</taxon>
        <taxon>Carex</taxon>
        <taxon>Carex subgen. Euthyceras</taxon>
    </lineage>
</organism>
<feature type="compositionally biased region" description="Basic residues" evidence="1">
    <location>
        <begin position="259"/>
        <end position="269"/>
    </location>
</feature>
<dbReference type="GO" id="GO:0008168">
    <property type="term" value="F:methyltransferase activity"/>
    <property type="evidence" value="ECO:0007669"/>
    <property type="project" value="UniProtKB-KW"/>
</dbReference>
<dbReference type="Pfam" id="PF12874">
    <property type="entry name" value="zf-met"/>
    <property type="match status" value="1"/>
</dbReference>